<sequence>MQDILECCCGLDIHKESIVACLLKGPVNKQPSSEIRVFSTLLSDLDSLKAWLVEENCMHVAMESTGIYWVPVYETLETAFDGRMSLIVANARHMKNVPGKKTDMKDAEWIATLLRAGLLNGSFIPEKDIREARDLTRYRKSVISDITSQKNRIEKFLQSCGFRLSSFISDIFGASGSAIIKHLYTHGSITIKDLDSCLKTQTRRRINEIMQAINGRLDKHQMQFLKMMFGHLESLKAHLSEVESQINSFICKYDHQIELIDGIPGIDKTAASTILAEIGTDMSKFKTAEHICSWAGLSPGNNESAGKKKRVNINKGNPYIKCILCEVAWIITRQRKSYLCAWYWRMKQRKGAKKAIVALARKLLVIIYTMLKTDTKYNENCFESRRLQTEKKRVARMVYELQKLGFEVKQPA</sequence>
<dbReference type="EMBL" id="CP002171">
    <property type="protein sequence ID" value="ADL70143.1"/>
    <property type="molecule type" value="Genomic_DNA"/>
</dbReference>
<evidence type="ECO:0000259" key="2">
    <source>
        <dbReference type="Pfam" id="PF02371"/>
    </source>
</evidence>
<dbReference type="GeneID" id="93865474"/>
<dbReference type="GO" id="GO:0003677">
    <property type="term" value="F:DNA binding"/>
    <property type="evidence" value="ECO:0007669"/>
    <property type="project" value="InterPro"/>
</dbReference>
<organism evidence="3 4">
    <name type="scientific">Thermoanaerobacterium thermosaccharolyticum (strain ATCC 7956 / DSM 571 / NCIMB 9385 / NCA 3814 / NCTC 13789 / WDCM 00135 / 2032)</name>
    <name type="common">Clostridium thermosaccharolyticum</name>
    <dbReference type="NCBI Taxonomy" id="580327"/>
    <lineage>
        <taxon>Bacteria</taxon>
        <taxon>Bacillati</taxon>
        <taxon>Bacillota</taxon>
        <taxon>Clostridia</taxon>
        <taxon>Thermoanaerobacterales</taxon>
        <taxon>Thermoanaerobacteraceae</taxon>
        <taxon>Thermoanaerobacterium</taxon>
    </lineage>
</organism>
<dbReference type="GO" id="GO:0006313">
    <property type="term" value="P:DNA transposition"/>
    <property type="evidence" value="ECO:0007669"/>
    <property type="project" value="InterPro"/>
</dbReference>
<dbReference type="GO" id="GO:0004803">
    <property type="term" value="F:transposase activity"/>
    <property type="evidence" value="ECO:0007669"/>
    <property type="project" value="InterPro"/>
</dbReference>
<feature type="domain" description="Transposase IS116/IS110/IS902 C-terminal" evidence="2">
    <location>
        <begin position="258"/>
        <end position="335"/>
    </location>
</feature>
<dbReference type="Pfam" id="PF01548">
    <property type="entry name" value="DEDD_Tnp_IS110"/>
    <property type="match status" value="1"/>
</dbReference>
<dbReference type="PANTHER" id="PTHR33055:SF15">
    <property type="entry name" value="TRANSPOSASE-RELATED"/>
    <property type="match status" value="1"/>
</dbReference>
<proteinExistence type="predicted"/>
<evidence type="ECO:0000313" key="3">
    <source>
        <dbReference type="EMBL" id="ADL70143.1"/>
    </source>
</evidence>
<dbReference type="InterPro" id="IPR002525">
    <property type="entry name" value="Transp_IS110-like_N"/>
</dbReference>
<dbReference type="InterPro" id="IPR047650">
    <property type="entry name" value="Transpos_IS110"/>
</dbReference>
<dbReference type="OrthoDB" id="9815354at2"/>
<dbReference type="Pfam" id="PF02371">
    <property type="entry name" value="Transposase_20"/>
    <property type="match status" value="1"/>
</dbReference>
<gene>
    <name evidence="3" type="ordered locus">Tthe_2694</name>
</gene>
<dbReference type="eggNOG" id="COG3547">
    <property type="taxonomic scope" value="Bacteria"/>
</dbReference>
<dbReference type="KEGG" id="ttm:Tthe_2694"/>
<dbReference type="HOGENOM" id="CLU_036902_11_0_9"/>
<evidence type="ECO:0000313" key="4">
    <source>
        <dbReference type="Proteomes" id="UP000001626"/>
    </source>
</evidence>
<dbReference type="NCBIfam" id="NF033542">
    <property type="entry name" value="transpos_IS110"/>
    <property type="match status" value="1"/>
</dbReference>
<keyword evidence="4" id="KW-1185">Reference proteome</keyword>
<feature type="domain" description="Transposase IS110-like N-terminal" evidence="1">
    <location>
        <begin position="9"/>
        <end position="159"/>
    </location>
</feature>
<accession>D9TPC0</accession>
<name>D9TPC0_THETC</name>
<dbReference type="AlphaFoldDB" id="D9TPC0"/>
<dbReference type="PANTHER" id="PTHR33055">
    <property type="entry name" value="TRANSPOSASE FOR INSERTION SEQUENCE ELEMENT IS1111A"/>
    <property type="match status" value="1"/>
</dbReference>
<dbReference type="InterPro" id="IPR003346">
    <property type="entry name" value="Transposase_20"/>
</dbReference>
<reference evidence="3 4" key="1">
    <citation type="submission" date="2010-08" db="EMBL/GenBank/DDBJ databases">
        <title>Complete sequence of Thermoanaerobacterium thermosaccharolyticum DSM 571.</title>
        <authorList>
            <consortium name="US DOE Joint Genome Institute"/>
            <person name="Lucas S."/>
            <person name="Copeland A."/>
            <person name="Lapidus A."/>
            <person name="Cheng J.-F."/>
            <person name="Bruce D."/>
            <person name="Goodwin L."/>
            <person name="Pitluck S."/>
            <person name="Teshima H."/>
            <person name="Detter J.C."/>
            <person name="Han C."/>
            <person name="Tapia R."/>
            <person name="Land M."/>
            <person name="Hauser L."/>
            <person name="Chang Y.-J."/>
            <person name="Jeffries C."/>
            <person name="Kyrpides N."/>
            <person name="Ivanova N."/>
            <person name="Mikhailova N."/>
            <person name="Hemme C.L."/>
            <person name="Woyke T."/>
        </authorList>
    </citation>
    <scope>NUCLEOTIDE SEQUENCE [LARGE SCALE GENOMIC DNA]</scope>
    <source>
        <strain evidence="4">ATCC 7956 / DSM 571 / NCIMB 9385 / NCA 3814 / NCTC 13789 / WDCM 00135 / 2032</strain>
    </source>
</reference>
<protein>
    <submittedName>
        <fullName evidence="3">Transposase IS116/IS110/IS902 family protein</fullName>
    </submittedName>
</protein>
<dbReference type="Proteomes" id="UP000001626">
    <property type="component" value="Chromosome"/>
</dbReference>
<evidence type="ECO:0000259" key="1">
    <source>
        <dbReference type="Pfam" id="PF01548"/>
    </source>
</evidence>
<dbReference type="RefSeq" id="WP_013299098.1">
    <property type="nucleotide sequence ID" value="NC_014410.1"/>
</dbReference>